<proteinExistence type="predicted"/>
<dbReference type="EC" id="3.5.1.-" evidence="1"/>
<evidence type="ECO:0000313" key="2">
    <source>
        <dbReference type="Proteomes" id="UP001596050"/>
    </source>
</evidence>
<dbReference type="InterPro" id="IPR024078">
    <property type="entry name" value="LmbE-like_dom_sf"/>
</dbReference>
<accession>A0ABW0L8K4</accession>
<dbReference type="GO" id="GO:0016787">
    <property type="term" value="F:hydrolase activity"/>
    <property type="evidence" value="ECO:0007669"/>
    <property type="project" value="UniProtKB-KW"/>
</dbReference>
<dbReference type="InterPro" id="IPR003737">
    <property type="entry name" value="GlcNAc_PI_deacetylase-related"/>
</dbReference>
<organism evidence="1 2">
    <name type="scientific">Massilia niabensis</name>
    <dbReference type="NCBI Taxonomy" id="544910"/>
    <lineage>
        <taxon>Bacteria</taxon>
        <taxon>Pseudomonadati</taxon>
        <taxon>Pseudomonadota</taxon>
        <taxon>Betaproteobacteria</taxon>
        <taxon>Burkholderiales</taxon>
        <taxon>Oxalobacteraceae</taxon>
        <taxon>Telluria group</taxon>
        <taxon>Massilia</taxon>
    </lineage>
</organism>
<sequence length="257" mass="29111">MPIEPQRGEPVDLFLFAHQDDEFGVFHLIDECRRQGRRAACAYLTRGVNGLAGTRNAESLRVLGKLGVDASDVVFAGDLLAIDDAHLPLSLDAAGAWIGEWIGSFDTVGRIHVTAWEGGHHDHDALHALTLHAARRLALLPKVRQFALYNHKGCPGPLFRVLSPLAANGPVELQPVRWAKRLHYLRLCLAYPSQRTTWIGLFPFVLLHYLLDGRQALQAVSMERLDQRPHPGTLYYEQRGFFEWERMRDTLLRWQGR</sequence>
<gene>
    <name evidence="1" type="ORF">ACFPN5_16175</name>
</gene>
<dbReference type="Proteomes" id="UP001596050">
    <property type="component" value="Unassembled WGS sequence"/>
</dbReference>
<comment type="caution">
    <text evidence="1">The sequence shown here is derived from an EMBL/GenBank/DDBJ whole genome shotgun (WGS) entry which is preliminary data.</text>
</comment>
<dbReference type="RefSeq" id="WP_379784788.1">
    <property type="nucleotide sequence ID" value="NZ_JBHSMU010000015.1"/>
</dbReference>
<dbReference type="SUPFAM" id="SSF102588">
    <property type="entry name" value="LmbE-like"/>
    <property type="match status" value="1"/>
</dbReference>
<protein>
    <submittedName>
        <fullName evidence="1">PIG-L deacetylase family protein</fullName>
        <ecNumber evidence="1">3.5.1.-</ecNumber>
    </submittedName>
</protein>
<reference evidence="2" key="1">
    <citation type="journal article" date="2019" name="Int. J. Syst. Evol. Microbiol.">
        <title>The Global Catalogue of Microorganisms (GCM) 10K type strain sequencing project: providing services to taxonomists for standard genome sequencing and annotation.</title>
        <authorList>
            <consortium name="The Broad Institute Genomics Platform"/>
            <consortium name="The Broad Institute Genome Sequencing Center for Infectious Disease"/>
            <person name="Wu L."/>
            <person name="Ma J."/>
        </authorList>
    </citation>
    <scope>NUCLEOTIDE SEQUENCE [LARGE SCALE GENOMIC DNA]</scope>
    <source>
        <strain evidence="2">KACC 12649</strain>
    </source>
</reference>
<keyword evidence="2" id="KW-1185">Reference proteome</keyword>
<dbReference type="Gene3D" id="3.40.50.10320">
    <property type="entry name" value="LmbE-like"/>
    <property type="match status" value="1"/>
</dbReference>
<dbReference type="Pfam" id="PF02585">
    <property type="entry name" value="PIG-L"/>
    <property type="match status" value="1"/>
</dbReference>
<keyword evidence="1" id="KW-0378">Hydrolase</keyword>
<name>A0ABW0L8K4_9BURK</name>
<evidence type="ECO:0000313" key="1">
    <source>
        <dbReference type="EMBL" id="MFC5461348.1"/>
    </source>
</evidence>
<dbReference type="EMBL" id="JBHSMU010000015">
    <property type="protein sequence ID" value="MFC5461348.1"/>
    <property type="molecule type" value="Genomic_DNA"/>
</dbReference>